<organism evidence="1 2">
    <name type="scientific">Azorhizophilus paspali</name>
    <name type="common">Azotobacter paspali</name>
    <dbReference type="NCBI Taxonomy" id="69963"/>
    <lineage>
        <taxon>Bacteria</taxon>
        <taxon>Pseudomonadati</taxon>
        <taxon>Pseudomonadota</taxon>
        <taxon>Gammaproteobacteria</taxon>
        <taxon>Pseudomonadales</taxon>
        <taxon>Pseudomonadaceae</taxon>
        <taxon>Azorhizophilus</taxon>
    </lineage>
</organism>
<dbReference type="RefSeq" id="WP_376946156.1">
    <property type="nucleotide sequence ID" value="NZ_CP171449.1"/>
</dbReference>
<gene>
    <name evidence="1" type="ORF">ACFFGX_11970</name>
</gene>
<protein>
    <submittedName>
        <fullName evidence="1">Uncharacterized protein</fullName>
    </submittedName>
</protein>
<name>A0ABV6SL33_AZOPA</name>
<evidence type="ECO:0000313" key="1">
    <source>
        <dbReference type="EMBL" id="MFC0710240.1"/>
    </source>
</evidence>
<keyword evidence="2" id="KW-1185">Reference proteome</keyword>
<accession>A0ABV6SL33</accession>
<sequence>MDAASLRPPLVHPQLSGEAVVTERLALLADHPLTAQERMAPSELADA</sequence>
<proteinExistence type="predicted"/>
<dbReference type="EMBL" id="JBHLSS010000074">
    <property type="protein sequence ID" value="MFC0710240.1"/>
    <property type="molecule type" value="Genomic_DNA"/>
</dbReference>
<comment type="caution">
    <text evidence="1">The sequence shown here is derived from an EMBL/GenBank/DDBJ whole genome shotgun (WGS) entry which is preliminary data.</text>
</comment>
<evidence type="ECO:0000313" key="2">
    <source>
        <dbReference type="Proteomes" id="UP001589891"/>
    </source>
</evidence>
<dbReference type="Proteomes" id="UP001589891">
    <property type="component" value="Unassembled WGS sequence"/>
</dbReference>
<reference evidence="1 2" key="1">
    <citation type="submission" date="2024-09" db="EMBL/GenBank/DDBJ databases">
        <authorList>
            <person name="Sun Q."/>
            <person name="Mori K."/>
        </authorList>
    </citation>
    <scope>NUCLEOTIDE SEQUENCE [LARGE SCALE GENOMIC DNA]</scope>
    <source>
        <strain evidence="1 2">NCAIM B.01794</strain>
    </source>
</reference>